<name>A0ACC3BDP3_9EURO</name>
<gene>
    <name evidence="1" type="ORF">N8T08_008719</name>
</gene>
<comment type="caution">
    <text evidence="1">The sequence shown here is derived from an EMBL/GenBank/DDBJ whole genome shotgun (WGS) entry which is preliminary data.</text>
</comment>
<protein>
    <submittedName>
        <fullName evidence="1">Uncharacterized protein</fullName>
    </submittedName>
</protein>
<dbReference type="EMBL" id="JAOPJF010000006">
    <property type="protein sequence ID" value="KAK1148834.1"/>
    <property type="molecule type" value="Genomic_DNA"/>
</dbReference>
<organism evidence="1 2">
    <name type="scientific">Aspergillus melleus</name>
    <dbReference type="NCBI Taxonomy" id="138277"/>
    <lineage>
        <taxon>Eukaryota</taxon>
        <taxon>Fungi</taxon>
        <taxon>Dikarya</taxon>
        <taxon>Ascomycota</taxon>
        <taxon>Pezizomycotina</taxon>
        <taxon>Eurotiomycetes</taxon>
        <taxon>Eurotiomycetidae</taxon>
        <taxon>Eurotiales</taxon>
        <taxon>Aspergillaceae</taxon>
        <taxon>Aspergillus</taxon>
        <taxon>Aspergillus subgen. Circumdati</taxon>
    </lineage>
</organism>
<evidence type="ECO:0000313" key="2">
    <source>
        <dbReference type="Proteomes" id="UP001177260"/>
    </source>
</evidence>
<evidence type="ECO:0000313" key="1">
    <source>
        <dbReference type="EMBL" id="KAK1148834.1"/>
    </source>
</evidence>
<keyword evidence="2" id="KW-1185">Reference proteome</keyword>
<sequence length="155" mass="16689">MPTIGTKIHESETLIAESGLTGERERMQLATWFFSAVAKVFPVFPEYFDAATGLSAFCNGLTTLATQITLRRAANEGIPQEHAIGIASQCIRGVASLMLSATSPQELEGQLSAPGSITGQAISRMRKRQLSDTLGPALSMAITRARDYESRPTFP</sequence>
<reference evidence="1 2" key="1">
    <citation type="journal article" date="2023" name="ACS Omega">
        <title>Identification of the Neoaspergillic Acid Biosynthesis Gene Cluster by Establishing an In Vitro CRISPR-Ribonucleoprotein Genetic System in Aspergillus melleus.</title>
        <authorList>
            <person name="Yuan B."/>
            <person name="Grau M.F."/>
            <person name="Murata R.M."/>
            <person name="Torok T."/>
            <person name="Venkateswaran K."/>
            <person name="Stajich J.E."/>
            <person name="Wang C.C.C."/>
        </authorList>
    </citation>
    <scope>NUCLEOTIDE SEQUENCE [LARGE SCALE GENOMIC DNA]</scope>
    <source>
        <strain evidence="1 2">IMV 1140</strain>
    </source>
</reference>
<accession>A0ACC3BDP3</accession>
<proteinExistence type="predicted"/>
<dbReference type="Proteomes" id="UP001177260">
    <property type="component" value="Unassembled WGS sequence"/>
</dbReference>